<evidence type="ECO:0000313" key="3">
    <source>
        <dbReference type="Proteomes" id="UP000095287"/>
    </source>
</evidence>
<dbReference type="WBParaSite" id="L893_g26726.t1">
    <property type="protein sequence ID" value="L893_g26726.t1"/>
    <property type="gene ID" value="L893_g26726"/>
</dbReference>
<reference evidence="4" key="1">
    <citation type="submission" date="2016-11" db="UniProtKB">
        <authorList>
            <consortium name="WormBaseParasite"/>
        </authorList>
    </citation>
    <scope>IDENTIFICATION</scope>
</reference>
<keyword evidence="2" id="KW-0732">Signal</keyword>
<dbReference type="Proteomes" id="UP000095287">
    <property type="component" value="Unplaced"/>
</dbReference>
<organism evidence="3 4">
    <name type="scientific">Steinernema glaseri</name>
    <dbReference type="NCBI Taxonomy" id="37863"/>
    <lineage>
        <taxon>Eukaryota</taxon>
        <taxon>Metazoa</taxon>
        <taxon>Ecdysozoa</taxon>
        <taxon>Nematoda</taxon>
        <taxon>Chromadorea</taxon>
        <taxon>Rhabditida</taxon>
        <taxon>Tylenchina</taxon>
        <taxon>Panagrolaimomorpha</taxon>
        <taxon>Strongyloidoidea</taxon>
        <taxon>Steinernematidae</taxon>
        <taxon>Steinernema</taxon>
    </lineage>
</organism>
<evidence type="ECO:0000256" key="1">
    <source>
        <dbReference type="SAM" id="MobiDB-lite"/>
    </source>
</evidence>
<evidence type="ECO:0000256" key="2">
    <source>
        <dbReference type="SAM" id="SignalP"/>
    </source>
</evidence>
<keyword evidence="3" id="KW-1185">Reference proteome</keyword>
<dbReference type="AlphaFoldDB" id="A0A1I7ZID6"/>
<name>A0A1I7ZID6_9BILA</name>
<accession>A0A1I7ZID6</accession>
<feature type="region of interest" description="Disordered" evidence="1">
    <location>
        <begin position="80"/>
        <end position="108"/>
    </location>
</feature>
<feature type="chain" id="PRO_5009313495" evidence="2">
    <location>
        <begin position="29"/>
        <end position="108"/>
    </location>
</feature>
<protein>
    <submittedName>
        <fullName evidence="4">ShKT domain-containing protein</fullName>
    </submittedName>
</protein>
<sequence>MASLNAIVMLSLTLLATVLLLESHLVQARADIPCSNLWSDAECRKKSYNGNEFLCGSDLTRGKHLRAACKKTCHLCEPTDADLDSPKQPFKPSEQSTQLDDELLERKK</sequence>
<feature type="compositionally biased region" description="Acidic residues" evidence="1">
    <location>
        <begin position="99"/>
        <end position="108"/>
    </location>
</feature>
<proteinExistence type="predicted"/>
<feature type="signal peptide" evidence="2">
    <location>
        <begin position="1"/>
        <end position="28"/>
    </location>
</feature>
<evidence type="ECO:0000313" key="4">
    <source>
        <dbReference type="WBParaSite" id="L893_g26726.t1"/>
    </source>
</evidence>